<keyword evidence="1" id="KW-0805">Transcription regulation</keyword>
<dbReference type="EMBL" id="NPCC01000017">
    <property type="protein sequence ID" value="PAE88292.1"/>
    <property type="molecule type" value="Genomic_DNA"/>
</dbReference>
<dbReference type="InterPro" id="IPR003313">
    <property type="entry name" value="AraC-bd"/>
</dbReference>
<organism evidence="4 5">
    <name type="scientific">Shouchella clausii</name>
    <name type="common">Alkalihalobacillus clausii</name>
    <dbReference type="NCBI Taxonomy" id="79880"/>
    <lineage>
        <taxon>Bacteria</taxon>
        <taxon>Bacillati</taxon>
        <taxon>Bacillota</taxon>
        <taxon>Bacilli</taxon>
        <taxon>Bacillales</taxon>
        <taxon>Bacillaceae</taxon>
        <taxon>Shouchella</taxon>
    </lineage>
</organism>
<dbReference type="PANTHER" id="PTHR43280:SF28">
    <property type="entry name" value="HTH-TYPE TRANSCRIPTIONAL ACTIVATOR RHAS"/>
    <property type="match status" value="1"/>
</dbReference>
<evidence type="ECO:0000313" key="5">
    <source>
        <dbReference type="Proteomes" id="UP000216207"/>
    </source>
</evidence>
<dbReference type="GO" id="GO:0043565">
    <property type="term" value="F:sequence-specific DNA binding"/>
    <property type="evidence" value="ECO:0007669"/>
    <property type="project" value="InterPro"/>
</dbReference>
<evidence type="ECO:0000256" key="3">
    <source>
        <dbReference type="ARBA" id="ARBA00023163"/>
    </source>
</evidence>
<dbReference type="Proteomes" id="UP000216207">
    <property type="component" value="Unassembled WGS sequence"/>
</dbReference>
<dbReference type="PRINTS" id="PR00032">
    <property type="entry name" value="HTHARAC"/>
</dbReference>
<evidence type="ECO:0000256" key="2">
    <source>
        <dbReference type="ARBA" id="ARBA00023125"/>
    </source>
</evidence>
<dbReference type="InterPro" id="IPR018060">
    <property type="entry name" value="HTH_AraC"/>
</dbReference>
<dbReference type="InterPro" id="IPR009057">
    <property type="entry name" value="Homeodomain-like_sf"/>
</dbReference>
<evidence type="ECO:0000313" key="4">
    <source>
        <dbReference type="EMBL" id="PAE88292.1"/>
    </source>
</evidence>
<dbReference type="PROSITE" id="PS00041">
    <property type="entry name" value="HTH_ARAC_FAMILY_1"/>
    <property type="match status" value="1"/>
</dbReference>
<dbReference type="PROSITE" id="PS01124">
    <property type="entry name" value="HTH_ARAC_FAMILY_2"/>
    <property type="match status" value="1"/>
</dbReference>
<dbReference type="InterPro" id="IPR018062">
    <property type="entry name" value="HTH_AraC-typ_CS"/>
</dbReference>
<dbReference type="RefSeq" id="WP_035205029.1">
    <property type="nucleotide sequence ID" value="NZ_BOQS01000002.1"/>
</dbReference>
<dbReference type="Gene3D" id="1.10.10.60">
    <property type="entry name" value="Homeodomain-like"/>
    <property type="match status" value="2"/>
</dbReference>
<dbReference type="GO" id="GO:0003700">
    <property type="term" value="F:DNA-binding transcription factor activity"/>
    <property type="evidence" value="ECO:0007669"/>
    <property type="project" value="InterPro"/>
</dbReference>
<keyword evidence="2" id="KW-0238">DNA-binding</keyword>
<accession>A0A268NXQ1</accession>
<gene>
    <name evidence="4" type="ORF">CHH72_13510</name>
</gene>
<proteinExistence type="predicted"/>
<comment type="caution">
    <text evidence="4">The sequence shown here is derived from an EMBL/GenBank/DDBJ whole genome shotgun (WGS) entry which is preliminary data.</text>
</comment>
<dbReference type="SMART" id="SM00342">
    <property type="entry name" value="HTH_ARAC"/>
    <property type="match status" value="1"/>
</dbReference>
<reference evidence="4 5" key="1">
    <citation type="submission" date="2017-07" db="EMBL/GenBank/DDBJ databases">
        <title>Isolation and whole genome analysis of endospore-forming bacteria from heroin.</title>
        <authorList>
            <person name="Kalinowski J."/>
            <person name="Ahrens B."/>
            <person name="Al-Dilaimi A."/>
            <person name="Winkler A."/>
            <person name="Wibberg D."/>
            <person name="Schleenbecker U."/>
            <person name="Ruckert C."/>
            <person name="Wolfel R."/>
            <person name="Grass G."/>
        </authorList>
    </citation>
    <scope>NUCLEOTIDE SEQUENCE [LARGE SCALE GENOMIC DNA]</scope>
    <source>
        <strain evidence="4 5">7539</strain>
    </source>
</reference>
<evidence type="ECO:0000256" key="1">
    <source>
        <dbReference type="ARBA" id="ARBA00023015"/>
    </source>
</evidence>
<protein>
    <submittedName>
        <fullName evidence="4">AraC family transcriptional regulator</fullName>
    </submittedName>
</protein>
<dbReference type="SUPFAM" id="SSF46689">
    <property type="entry name" value="Homeodomain-like"/>
    <property type="match status" value="2"/>
</dbReference>
<dbReference type="Pfam" id="PF02311">
    <property type="entry name" value="AraC_binding"/>
    <property type="match status" value="1"/>
</dbReference>
<name>A0A268NXQ1_SHOCL</name>
<dbReference type="Pfam" id="PF12833">
    <property type="entry name" value="HTH_18"/>
    <property type="match status" value="1"/>
</dbReference>
<dbReference type="AlphaFoldDB" id="A0A268NXQ1"/>
<keyword evidence="3" id="KW-0804">Transcription</keyword>
<sequence>MSKTSENVSYGFRFQEQPYPFVMNLWNVGWETQTDQAYRWDGTKRMEREKIVFQYTLSGYGELVHEGTLYKVEAGQAFFVSLPSAHCYYYPEEETEPWEFLYVTIEGKEALRMQKHMENKYGPVFSLQKDSEPIRRLFKLYAETAAGEIQDSYTGSQKAYEFILSCFRFLEVPPKQVVKEPLARAIRYIEANYARPLTLEEIAQEAGWSKYYFIKQFKTELNITPMNYVTIIRIKKAASLLAQTDDTIAEVAYQVGMDDPNYFTKVFKKTVGVSASKFRKNEDNHLIDYIVTEW</sequence>
<dbReference type="InterPro" id="IPR037923">
    <property type="entry name" value="HTH-like"/>
</dbReference>
<dbReference type="PANTHER" id="PTHR43280">
    <property type="entry name" value="ARAC-FAMILY TRANSCRIPTIONAL REGULATOR"/>
    <property type="match status" value="1"/>
</dbReference>
<dbReference type="SUPFAM" id="SSF51215">
    <property type="entry name" value="Regulatory protein AraC"/>
    <property type="match status" value="1"/>
</dbReference>
<dbReference type="InterPro" id="IPR020449">
    <property type="entry name" value="Tscrpt_reg_AraC-type_HTH"/>
</dbReference>